<keyword evidence="9" id="KW-0326">Glycosidase</keyword>
<keyword evidence="18" id="KW-1185">Reference proteome</keyword>
<dbReference type="InterPro" id="IPR017853">
    <property type="entry name" value="GH"/>
</dbReference>
<dbReference type="InterPro" id="IPR041625">
    <property type="entry name" value="Beta-mannosidase_Ig"/>
</dbReference>
<keyword evidence="6" id="KW-0964">Secreted</keyword>
<comment type="pathway">
    <text evidence="3">Glycan metabolism; N-glycan degradation.</text>
</comment>
<protein>
    <recommendedName>
        <fullName evidence="11">Beta-mannosidase B</fullName>
        <ecNumber evidence="5">3.2.1.25</ecNumber>
    </recommendedName>
    <alternativeName>
        <fullName evidence="12">Mannanase B</fullName>
    </alternativeName>
</protein>
<reference evidence="17 18" key="1">
    <citation type="submission" date="2020-08" db="EMBL/GenBank/DDBJ databases">
        <title>Draft genome sequencing of an Anaerocolumna strain isolated from anoxic soil subjected to BSD treatment.</title>
        <authorList>
            <person name="Uek A."/>
            <person name="Tonouchi A."/>
        </authorList>
    </citation>
    <scope>NUCLEOTIDE SEQUENCE [LARGE SCALE GENOMIC DNA]</scope>
    <source>
        <strain evidence="17 18">CTTW</strain>
    </source>
</reference>
<dbReference type="SUPFAM" id="SSF49303">
    <property type="entry name" value="beta-Galactosidase/glucuronidase domain"/>
    <property type="match status" value="3"/>
</dbReference>
<dbReference type="FunFam" id="3.20.20.80:FF:000050">
    <property type="entry name" value="Beta-mannosidase B"/>
    <property type="match status" value="1"/>
</dbReference>
<evidence type="ECO:0000313" key="17">
    <source>
        <dbReference type="EMBL" id="BCJ98502.1"/>
    </source>
</evidence>
<evidence type="ECO:0000256" key="8">
    <source>
        <dbReference type="ARBA" id="ARBA00023180"/>
    </source>
</evidence>
<dbReference type="RefSeq" id="WP_185258827.1">
    <property type="nucleotide sequence ID" value="NZ_AP023368.1"/>
</dbReference>
<dbReference type="Pfam" id="PF17786">
    <property type="entry name" value="Mannosidase_ig"/>
    <property type="match status" value="1"/>
</dbReference>
<organism evidence="17 18">
    <name type="scientific">Anaerocolumna chitinilytica</name>
    <dbReference type="NCBI Taxonomy" id="1727145"/>
    <lineage>
        <taxon>Bacteria</taxon>
        <taxon>Bacillati</taxon>
        <taxon>Bacillota</taxon>
        <taxon>Clostridia</taxon>
        <taxon>Lachnospirales</taxon>
        <taxon>Lachnospiraceae</taxon>
        <taxon>Anaerocolumna</taxon>
    </lineage>
</organism>
<dbReference type="InterPro" id="IPR041447">
    <property type="entry name" value="Mannosidase_ig"/>
</dbReference>
<evidence type="ECO:0000256" key="4">
    <source>
        <dbReference type="ARBA" id="ARBA00011738"/>
    </source>
</evidence>
<accession>A0A7I8DJJ4</accession>
<evidence type="ECO:0000256" key="7">
    <source>
        <dbReference type="ARBA" id="ARBA00022801"/>
    </source>
</evidence>
<evidence type="ECO:0000256" key="1">
    <source>
        <dbReference type="ARBA" id="ARBA00000829"/>
    </source>
</evidence>
<evidence type="ECO:0000256" key="6">
    <source>
        <dbReference type="ARBA" id="ARBA00022525"/>
    </source>
</evidence>
<dbReference type="SUPFAM" id="SSF49785">
    <property type="entry name" value="Galactose-binding domain-like"/>
    <property type="match status" value="1"/>
</dbReference>
<dbReference type="SUPFAM" id="SSF51445">
    <property type="entry name" value="(Trans)glycosidases"/>
    <property type="match status" value="1"/>
</dbReference>
<feature type="domain" description="Glycoside hydrolase family 2 immunoglobulin-like beta-sandwich" evidence="13">
    <location>
        <begin position="188"/>
        <end position="291"/>
    </location>
</feature>
<dbReference type="GO" id="GO:0005576">
    <property type="term" value="C:extracellular region"/>
    <property type="evidence" value="ECO:0007669"/>
    <property type="project" value="UniProtKB-SubCell"/>
</dbReference>
<gene>
    <name evidence="17" type="ORF">bsdcttw_15430</name>
</gene>
<comment type="similarity">
    <text evidence="10">Belongs to the glycosyl hydrolase 2 family. Beta-mannosidase B subfamily.</text>
</comment>
<evidence type="ECO:0000256" key="10">
    <source>
        <dbReference type="ARBA" id="ARBA00038429"/>
    </source>
</evidence>
<evidence type="ECO:0000256" key="9">
    <source>
        <dbReference type="ARBA" id="ARBA00023295"/>
    </source>
</evidence>
<name>A0A7I8DJJ4_9FIRM</name>
<dbReference type="InterPro" id="IPR054593">
    <property type="entry name" value="Beta-mannosidase-like_N2"/>
</dbReference>
<dbReference type="InterPro" id="IPR006102">
    <property type="entry name" value="Ig-like_GH2"/>
</dbReference>
<dbReference type="InterPro" id="IPR008979">
    <property type="entry name" value="Galactose-bd-like_sf"/>
</dbReference>
<keyword evidence="8" id="KW-0325">Glycoprotein</keyword>
<dbReference type="Pfam" id="PF17753">
    <property type="entry name" value="Ig_mannosidase"/>
    <property type="match status" value="1"/>
</dbReference>
<evidence type="ECO:0000256" key="12">
    <source>
        <dbReference type="ARBA" id="ARBA00041614"/>
    </source>
</evidence>
<dbReference type="KEGG" id="acht:bsdcttw_15430"/>
<dbReference type="Proteomes" id="UP000515703">
    <property type="component" value="Chromosome"/>
</dbReference>
<evidence type="ECO:0000256" key="2">
    <source>
        <dbReference type="ARBA" id="ARBA00004613"/>
    </source>
</evidence>
<dbReference type="Gene3D" id="2.60.120.260">
    <property type="entry name" value="Galactose-binding domain-like"/>
    <property type="match status" value="1"/>
</dbReference>
<dbReference type="Gene3D" id="3.20.20.80">
    <property type="entry name" value="Glycosidases"/>
    <property type="match status" value="1"/>
</dbReference>
<evidence type="ECO:0000256" key="11">
    <source>
        <dbReference type="ARBA" id="ARBA00041069"/>
    </source>
</evidence>
<evidence type="ECO:0000313" key="18">
    <source>
        <dbReference type="Proteomes" id="UP000515703"/>
    </source>
</evidence>
<comment type="subunit">
    <text evidence="4">Homodimer.</text>
</comment>
<dbReference type="InterPro" id="IPR013783">
    <property type="entry name" value="Ig-like_fold"/>
</dbReference>
<feature type="domain" description="Beta-mannosidase Ig-fold" evidence="14">
    <location>
        <begin position="754"/>
        <end position="835"/>
    </location>
</feature>
<comment type="catalytic activity">
    <reaction evidence="1">
        <text>Hydrolysis of terminal, non-reducing beta-D-mannose residues in beta-D-mannosides.</text>
        <dbReference type="EC" id="3.2.1.25"/>
    </reaction>
</comment>
<feature type="domain" description="Beta-mannosidase-like galactose-binding" evidence="16">
    <location>
        <begin position="10"/>
        <end position="176"/>
    </location>
</feature>
<reference evidence="17 18" key="2">
    <citation type="submission" date="2020-08" db="EMBL/GenBank/DDBJ databases">
        <authorList>
            <person name="Ueki A."/>
            <person name="Tonouchi A."/>
        </authorList>
    </citation>
    <scope>NUCLEOTIDE SEQUENCE [LARGE SCALE GENOMIC DNA]</scope>
    <source>
        <strain evidence="17 18">CTTW</strain>
    </source>
</reference>
<evidence type="ECO:0000259" key="15">
    <source>
        <dbReference type="Pfam" id="PF17786"/>
    </source>
</evidence>
<dbReference type="PANTHER" id="PTHR43730:SF1">
    <property type="entry name" value="BETA-MANNOSIDASE"/>
    <property type="match status" value="1"/>
</dbReference>
<dbReference type="EC" id="3.2.1.25" evidence="5"/>
<dbReference type="InterPro" id="IPR036156">
    <property type="entry name" value="Beta-gal/glucu_dom_sf"/>
</dbReference>
<dbReference type="Pfam" id="PF00703">
    <property type="entry name" value="Glyco_hydro_2"/>
    <property type="match status" value="1"/>
</dbReference>
<dbReference type="InterPro" id="IPR050887">
    <property type="entry name" value="Beta-mannosidase_GH2"/>
</dbReference>
<evidence type="ECO:0000259" key="13">
    <source>
        <dbReference type="Pfam" id="PF00703"/>
    </source>
</evidence>
<evidence type="ECO:0000256" key="5">
    <source>
        <dbReference type="ARBA" id="ARBA00012754"/>
    </source>
</evidence>
<evidence type="ECO:0000259" key="16">
    <source>
        <dbReference type="Pfam" id="PF22666"/>
    </source>
</evidence>
<dbReference type="Pfam" id="PF22666">
    <property type="entry name" value="Glyco_hydro_2_N2"/>
    <property type="match status" value="1"/>
</dbReference>
<evidence type="ECO:0000259" key="14">
    <source>
        <dbReference type="Pfam" id="PF17753"/>
    </source>
</evidence>
<sequence length="842" mass="97211">MYKIDLNGKWKMKNVAEEEWIEAKVPGTVFADLQNAGLVDDPFFRDNEVKIQDLFFEDYEYACEFEVLSNHLGNDEVVLWCEGIDTVADIYLNKQLVAKTENMHRTYKFDIKKNLVIGTNEIHIVLHSPKKYIESKAVLSRFPSLAANNGIDQIRKAQCTFGWDWGLSLPDSGIWRNIYIECSNTAVIDEFYITQQHEKDKVTLQANINFKIWNDKPLNAVIIVTGPDKKTIIAKGPVDAVNKKYVANIEIADPKLWWPNGYGEQPMYEVSMLLMVEDTLIDSKKVNIGLRTIVLRCEEDEWGKSYEFVVNGKALFLRGSNLIIEDSVIARYSRERTEKMLKDCAEANFNCVRVWGGALYPNDDFYETCDRLGLVLYHDFMFACNAYPVYEEFLENVREEIRDNVKRIRHHACLGLWNGSNEIEIVLDLFVSKSPEMEEIRKGFGLPRFDVDESLIKGEYLKLFAEIIPELIKELDPQRSYVRSSPSNDVYFDHLSENRGDSHYYIGNGNTTPYRKQREHYWRFVSEMGFQSYPSMKTIKAFTLPEDRYPDSPIMYKHQKSVYGNKVIEMYMQQDFNIPEDFGLYIYTSQILAGEVLKYAAEHMRRNRGRCMGMITWQLNDCWPVISWAGRDYFGRWKAQLYYSKRFFAPVLVSACDEGSRVGIYVTNDTFDTIDGTLKWELKDNRSDVIANGAEEVSIEPLSAKNYIQLDFSDEVKDFRPEDYYIEFSLASGANELGRGTTIFVPAKEFKFLNPEINVLVEENETSFILKVKSAAYARSVGLDLEKADCIFSDNYFDISANAVKVIEVKKSSLSEKLIIDQFRDQLTVVSVYDIAKNAGSL</sequence>
<proteinExistence type="inferred from homology"/>
<dbReference type="GO" id="GO:0004567">
    <property type="term" value="F:beta-mannosidase activity"/>
    <property type="evidence" value="ECO:0007669"/>
    <property type="project" value="UniProtKB-EC"/>
</dbReference>
<comment type="subcellular location">
    <subcellularLocation>
        <location evidence="2">Secreted</location>
    </subcellularLocation>
</comment>
<dbReference type="PANTHER" id="PTHR43730">
    <property type="entry name" value="BETA-MANNOSIDASE"/>
    <property type="match status" value="1"/>
</dbReference>
<dbReference type="AlphaFoldDB" id="A0A7I8DJJ4"/>
<dbReference type="GO" id="GO:0006516">
    <property type="term" value="P:glycoprotein catabolic process"/>
    <property type="evidence" value="ECO:0007669"/>
    <property type="project" value="TreeGrafter"/>
</dbReference>
<keyword evidence="7" id="KW-0378">Hydrolase</keyword>
<evidence type="ECO:0000256" key="3">
    <source>
        <dbReference type="ARBA" id="ARBA00004740"/>
    </source>
</evidence>
<dbReference type="Gene3D" id="2.60.40.10">
    <property type="entry name" value="Immunoglobulins"/>
    <property type="match status" value="3"/>
</dbReference>
<dbReference type="EMBL" id="AP023368">
    <property type="protein sequence ID" value="BCJ98502.1"/>
    <property type="molecule type" value="Genomic_DNA"/>
</dbReference>
<feature type="domain" description="Mannosidase Ig/CBM-like" evidence="15">
    <location>
        <begin position="661"/>
        <end position="749"/>
    </location>
</feature>
<dbReference type="GO" id="GO:0005975">
    <property type="term" value="P:carbohydrate metabolic process"/>
    <property type="evidence" value="ECO:0007669"/>
    <property type="project" value="InterPro"/>
</dbReference>